<feature type="region of interest" description="Disordered" evidence="1">
    <location>
        <begin position="294"/>
        <end position="313"/>
    </location>
</feature>
<evidence type="ECO:0000313" key="2">
    <source>
        <dbReference type="EMBL" id="TKA40962.1"/>
    </source>
</evidence>
<feature type="region of interest" description="Disordered" evidence="1">
    <location>
        <begin position="31"/>
        <end position="69"/>
    </location>
</feature>
<dbReference type="EMBL" id="NAJP01000030">
    <property type="protein sequence ID" value="TKA40962.1"/>
    <property type="molecule type" value="Genomic_DNA"/>
</dbReference>
<sequence>MDARLAGLRASGFADEVLRRAVEVVEADGIGNGGSARLENEAADAEDPEGRLFVGGDQTDEEGPAAEPEEDLESAVARLGNDLPRDHNGAIIAAVEDDSRDMDAEDATSDPVKETSYRDLAKSMMELLLENTLSIATTWSQMDRRCPLCLEDNTVSEERRAKEHKLKAHLDSHIAGNFHHPVSRWKRKAILEFGRDGYLYCPYCEGAGMEDAKRYKDIRHLIRHIMGSGQLTTDAEHDKLKAADGWYDDDFAQADILPASAETVAKYMKQGVKKLQAEDIEIWTPRQLLQPESYEHSDRIVRGSHPPASLSTRYTPFVTTHPEGLQIDLPGVESSIPPHLKDFVGTGYGLTSTNPLPAYMRNEVVVTRMPRSQEPQLDEDEDEDKDNVDDDDDDEDGDDDDDEDGDDRSDDDVEMTG</sequence>
<dbReference type="OrthoDB" id="3847937at2759"/>
<evidence type="ECO:0000256" key="1">
    <source>
        <dbReference type="SAM" id="MobiDB-lite"/>
    </source>
</evidence>
<dbReference type="AlphaFoldDB" id="A0A4U0UYV3"/>
<feature type="compositionally biased region" description="Acidic residues" evidence="1">
    <location>
        <begin position="95"/>
        <end position="108"/>
    </location>
</feature>
<name>A0A4U0UYV3_9PEZI</name>
<feature type="region of interest" description="Disordered" evidence="1">
    <location>
        <begin position="95"/>
        <end position="115"/>
    </location>
</feature>
<gene>
    <name evidence="2" type="ORF">B0A54_07875</name>
</gene>
<reference evidence="2 3" key="1">
    <citation type="submission" date="2017-03" db="EMBL/GenBank/DDBJ databases">
        <title>Genomes of endolithic fungi from Antarctica.</title>
        <authorList>
            <person name="Coleine C."/>
            <person name="Masonjones S."/>
            <person name="Stajich J.E."/>
        </authorList>
    </citation>
    <scope>NUCLEOTIDE SEQUENCE [LARGE SCALE GENOMIC DNA]</scope>
    <source>
        <strain evidence="2 3">CCFEE 5311</strain>
    </source>
</reference>
<protein>
    <submittedName>
        <fullName evidence="2">Uncharacterized protein</fullName>
    </submittedName>
</protein>
<dbReference type="Proteomes" id="UP000310066">
    <property type="component" value="Unassembled WGS sequence"/>
</dbReference>
<feature type="region of interest" description="Disordered" evidence="1">
    <location>
        <begin position="370"/>
        <end position="417"/>
    </location>
</feature>
<organism evidence="2 3">
    <name type="scientific">Friedmanniomyces endolithicus</name>
    <dbReference type="NCBI Taxonomy" id="329885"/>
    <lineage>
        <taxon>Eukaryota</taxon>
        <taxon>Fungi</taxon>
        <taxon>Dikarya</taxon>
        <taxon>Ascomycota</taxon>
        <taxon>Pezizomycotina</taxon>
        <taxon>Dothideomycetes</taxon>
        <taxon>Dothideomycetidae</taxon>
        <taxon>Mycosphaerellales</taxon>
        <taxon>Teratosphaeriaceae</taxon>
        <taxon>Friedmanniomyces</taxon>
    </lineage>
</organism>
<proteinExistence type="predicted"/>
<comment type="caution">
    <text evidence="2">The sequence shown here is derived from an EMBL/GenBank/DDBJ whole genome shotgun (WGS) entry which is preliminary data.</text>
</comment>
<evidence type="ECO:0000313" key="3">
    <source>
        <dbReference type="Proteomes" id="UP000310066"/>
    </source>
</evidence>
<accession>A0A4U0UYV3</accession>
<feature type="compositionally biased region" description="Acidic residues" evidence="1">
    <location>
        <begin position="376"/>
        <end position="417"/>
    </location>
</feature>
<feature type="compositionally biased region" description="Acidic residues" evidence="1">
    <location>
        <begin position="58"/>
        <end position="69"/>
    </location>
</feature>